<dbReference type="Proteomes" id="UP001271780">
    <property type="component" value="Unassembled WGS sequence"/>
</dbReference>
<evidence type="ECO:0000256" key="3">
    <source>
        <dbReference type="ARBA" id="ARBA00023235"/>
    </source>
</evidence>
<evidence type="ECO:0000313" key="8">
    <source>
        <dbReference type="Proteomes" id="UP001271780"/>
    </source>
</evidence>
<comment type="similarity">
    <text evidence="1">Belongs to the helicase family. RecQ subfamily.</text>
</comment>
<organism evidence="7 8">
    <name type="scientific">Mesorhizobium dulcispinae</name>
    <dbReference type="NCBI Taxonomy" id="3072316"/>
    <lineage>
        <taxon>Bacteria</taxon>
        <taxon>Pseudomonadati</taxon>
        <taxon>Pseudomonadota</taxon>
        <taxon>Alphaproteobacteria</taxon>
        <taxon>Hyphomicrobiales</taxon>
        <taxon>Phyllobacteriaceae</taxon>
        <taxon>Mesorhizobium</taxon>
    </lineage>
</organism>
<dbReference type="InterPro" id="IPR001650">
    <property type="entry name" value="Helicase_C-like"/>
</dbReference>
<dbReference type="Pfam" id="PF00271">
    <property type="entry name" value="Helicase_C"/>
    <property type="match status" value="1"/>
</dbReference>
<evidence type="ECO:0000256" key="1">
    <source>
        <dbReference type="ARBA" id="ARBA00005446"/>
    </source>
</evidence>
<sequence length="178" mass="20288">MGKADRPSTIICTNAFGMGLDEPNVRLVIRWQQAASVEHQLREFGRAGRDGKPPVAVMFHNGSSVGRDISRLRFMAEKTVETAQVFALDREQMLEQRHHQIDQVSELMRTRSRMRTAISEYFQGPKIARRPSLSVRVLDWAFSSRGKARRFRACCDYCNQAEIKRRGMSGYVARVIAG</sequence>
<evidence type="ECO:0000259" key="6">
    <source>
        <dbReference type="PROSITE" id="PS51194"/>
    </source>
</evidence>
<evidence type="ECO:0000256" key="5">
    <source>
        <dbReference type="ARBA" id="ARBA00034808"/>
    </source>
</evidence>
<dbReference type="Gene3D" id="3.40.50.300">
    <property type="entry name" value="P-loop containing nucleotide triphosphate hydrolases"/>
    <property type="match status" value="1"/>
</dbReference>
<evidence type="ECO:0000256" key="4">
    <source>
        <dbReference type="ARBA" id="ARBA00034617"/>
    </source>
</evidence>
<evidence type="ECO:0000256" key="2">
    <source>
        <dbReference type="ARBA" id="ARBA00023125"/>
    </source>
</evidence>
<gene>
    <name evidence="7" type="ORF">RFM27_30225</name>
</gene>
<protein>
    <recommendedName>
        <fullName evidence="5">DNA 3'-5' helicase</fullName>
        <ecNumber evidence="5">5.6.2.4</ecNumber>
    </recommendedName>
</protein>
<accession>A0ABU4XNL8</accession>
<feature type="domain" description="Helicase C-terminal" evidence="6">
    <location>
        <begin position="1"/>
        <end position="94"/>
    </location>
</feature>
<proteinExistence type="inferred from homology"/>
<dbReference type="RefSeq" id="WP_320318895.1">
    <property type="nucleotide sequence ID" value="NZ_JAVIIX010000031.1"/>
</dbReference>
<keyword evidence="3" id="KW-0413">Isomerase</keyword>
<keyword evidence="2" id="KW-0238">DNA-binding</keyword>
<dbReference type="InterPro" id="IPR027417">
    <property type="entry name" value="P-loop_NTPase"/>
</dbReference>
<dbReference type="SUPFAM" id="SSF52540">
    <property type="entry name" value="P-loop containing nucleoside triphosphate hydrolases"/>
    <property type="match status" value="1"/>
</dbReference>
<evidence type="ECO:0000313" key="7">
    <source>
        <dbReference type="EMBL" id="MDX8476344.1"/>
    </source>
</evidence>
<name>A0ABU4XNL8_9HYPH</name>
<comment type="catalytic activity">
    <reaction evidence="4">
        <text>Couples ATP hydrolysis with the unwinding of duplex DNA by translocating in the 3'-5' direction.</text>
        <dbReference type="EC" id="5.6.2.4"/>
    </reaction>
</comment>
<keyword evidence="8" id="KW-1185">Reference proteome</keyword>
<dbReference type="EC" id="5.6.2.4" evidence="5"/>
<reference evidence="7 8" key="1">
    <citation type="submission" date="2023-08" db="EMBL/GenBank/DDBJ databases">
        <title>Implementing the SeqCode for naming new Mesorhizobium species isolated from Vachellia karroo root nodules.</title>
        <authorList>
            <person name="Van Lill M."/>
        </authorList>
    </citation>
    <scope>NUCLEOTIDE SEQUENCE [LARGE SCALE GENOMIC DNA]</scope>
    <source>
        <strain evidence="7 8">VK23A</strain>
    </source>
</reference>
<dbReference type="PANTHER" id="PTHR13710:SF105">
    <property type="entry name" value="ATP-DEPENDENT DNA HELICASE Q1"/>
    <property type="match status" value="1"/>
</dbReference>
<dbReference type="PANTHER" id="PTHR13710">
    <property type="entry name" value="DNA HELICASE RECQ FAMILY MEMBER"/>
    <property type="match status" value="1"/>
</dbReference>
<dbReference type="PROSITE" id="PS51194">
    <property type="entry name" value="HELICASE_CTER"/>
    <property type="match status" value="1"/>
</dbReference>
<dbReference type="EMBL" id="JAVIIZ010000032">
    <property type="protein sequence ID" value="MDX8476344.1"/>
    <property type="molecule type" value="Genomic_DNA"/>
</dbReference>
<comment type="caution">
    <text evidence="7">The sequence shown here is derived from an EMBL/GenBank/DDBJ whole genome shotgun (WGS) entry which is preliminary data.</text>
</comment>